<evidence type="ECO:0000256" key="1">
    <source>
        <dbReference type="SAM" id="Phobius"/>
    </source>
</evidence>
<proteinExistence type="predicted"/>
<dbReference type="EMBL" id="LAZR01010069">
    <property type="protein sequence ID" value="KKM68986.1"/>
    <property type="molecule type" value="Genomic_DNA"/>
</dbReference>
<dbReference type="AlphaFoldDB" id="A0A0F9K2U5"/>
<keyword evidence="1" id="KW-0472">Membrane</keyword>
<keyword evidence="1" id="KW-1133">Transmembrane helix</keyword>
<evidence type="ECO:0000313" key="2">
    <source>
        <dbReference type="EMBL" id="KKM68986.1"/>
    </source>
</evidence>
<feature type="transmembrane region" description="Helical" evidence="1">
    <location>
        <begin position="6"/>
        <end position="28"/>
    </location>
</feature>
<organism evidence="2">
    <name type="scientific">marine sediment metagenome</name>
    <dbReference type="NCBI Taxonomy" id="412755"/>
    <lineage>
        <taxon>unclassified sequences</taxon>
        <taxon>metagenomes</taxon>
        <taxon>ecological metagenomes</taxon>
    </lineage>
</organism>
<sequence>MTEAWYYGGVALQYVAGGFLCWIIWCFVMRMIEHEGEGE</sequence>
<name>A0A0F9K2U5_9ZZZZ</name>
<protein>
    <submittedName>
        <fullName evidence="2">Uncharacterized protein</fullName>
    </submittedName>
</protein>
<reference evidence="2" key="1">
    <citation type="journal article" date="2015" name="Nature">
        <title>Complex archaea that bridge the gap between prokaryotes and eukaryotes.</title>
        <authorList>
            <person name="Spang A."/>
            <person name="Saw J.H."/>
            <person name="Jorgensen S.L."/>
            <person name="Zaremba-Niedzwiedzka K."/>
            <person name="Martijn J."/>
            <person name="Lind A.E."/>
            <person name="van Eijk R."/>
            <person name="Schleper C."/>
            <person name="Guy L."/>
            <person name="Ettema T.J."/>
        </authorList>
    </citation>
    <scope>NUCLEOTIDE SEQUENCE</scope>
</reference>
<gene>
    <name evidence="2" type="ORF">LCGC14_1455350</name>
</gene>
<accession>A0A0F9K2U5</accession>
<keyword evidence="1" id="KW-0812">Transmembrane</keyword>
<comment type="caution">
    <text evidence="2">The sequence shown here is derived from an EMBL/GenBank/DDBJ whole genome shotgun (WGS) entry which is preliminary data.</text>
</comment>